<dbReference type="Pfam" id="PF00814">
    <property type="entry name" value="TsaD"/>
    <property type="match status" value="1"/>
</dbReference>
<proteinExistence type="predicted"/>
<gene>
    <name evidence="2" type="primary">tsaB</name>
    <name evidence="2" type="ORF">GIS00_10325</name>
</gene>
<name>A0A7K1FNI0_9ACTN</name>
<keyword evidence="3" id="KW-1185">Reference proteome</keyword>
<feature type="domain" description="Gcp-like" evidence="1">
    <location>
        <begin position="48"/>
        <end position="154"/>
    </location>
</feature>
<dbReference type="InterPro" id="IPR022496">
    <property type="entry name" value="T6A_TsaB"/>
</dbReference>
<evidence type="ECO:0000313" key="2">
    <source>
        <dbReference type="EMBL" id="MTD14344.1"/>
    </source>
</evidence>
<evidence type="ECO:0000259" key="1">
    <source>
        <dbReference type="Pfam" id="PF00814"/>
    </source>
</evidence>
<keyword evidence="2" id="KW-0808">Transferase</keyword>
<evidence type="ECO:0000313" key="3">
    <source>
        <dbReference type="Proteomes" id="UP000460221"/>
    </source>
</evidence>
<organism evidence="2 3">
    <name type="scientific">Nakamurella alba</name>
    <dbReference type="NCBI Taxonomy" id="2665158"/>
    <lineage>
        <taxon>Bacteria</taxon>
        <taxon>Bacillati</taxon>
        <taxon>Actinomycetota</taxon>
        <taxon>Actinomycetes</taxon>
        <taxon>Nakamurellales</taxon>
        <taxon>Nakamurellaceae</taxon>
        <taxon>Nakamurella</taxon>
    </lineage>
</organism>
<reference evidence="2 3" key="1">
    <citation type="submission" date="2019-11" db="EMBL/GenBank/DDBJ databases">
        <authorList>
            <person name="Jiang L.-Q."/>
        </authorList>
    </citation>
    <scope>NUCLEOTIDE SEQUENCE [LARGE SCALE GENOMIC DNA]</scope>
    <source>
        <strain evidence="2 3">YIM 132087</strain>
    </source>
</reference>
<protein>
    <submittedName>
        <fullName evidence="2">tRNA (Adenosine(37)-N6)-threonylcarbamoyltransferase complex dimerization subunit type 1 TsaB</fullName>
    </submittedName>
</protein>
<dbReference type="PANTHER" id="PTHR11735">
    <property type="entry name" value="TRNA N6-ADENOSINE THREONYLCARBAMOYLTRANSFERASE"/>
    <property type="match status" value="1"/>
</dbReference>
<comment type="caution">
    <text evidence="2">The sequence shown here is derived from an EMBL/GenBank/DDBJ whole genome shotgun (WGS) entry which is preliminary data.</text>
</comment>
<dbReference type="GO" id="GO:0002949">
    <property type="term" value="P:tRNA threonylcarbamoyladenosine modification"/>
    <property type="evidence" value="ECO:0007669"/>
    <property type="project" value="InterPro"/>
</dbReference>
<dbReference type="Gene3D" id="3.30.420.40">
    <property type="match status" value="2"/>
</dbReference>
<dbReference type="GO" id="GO:0005829">
    <property type="term" value="C:cytosol"/>
    <property type="evidence" value="ECO:0007669"/>
    <property type="project" value="TreeGrafter"/>
</dbReference>
<sequence>MLILALDTSTPAVTAAVATVRRPHEVEIGPDGPGPLHELLAERLETDGRRHVEQLIPLAKQTLGDAGFGLRDVDAVVVGLGPGPFTGLRVGIATAAALGDALEIPVHGVPSHDAVAGAHAPAAGEFLVVTDARRREVYASAYRPDGRRIVGPEVLPATGLAQWLTAAAAAPVQVIGAGAELAAEHFGLPVVPVHREIGWGLVERAMRALLTGAVPGPLTPLYLRKPDAVEPTTRKSVLGPAAPGQR</sequence>
<dbReference type="SUPFAM" id="SSF53067">
    <property type="entry name" value="Actin-like ATPase domain"/>
    <property type="match status" value="2"/>
</dbReference>
<dbReference type="InterPro" id="IPR000905">
    <property type="entry name" value="Gcp-like_dom"/>
</dbReference>
<dbReference type="RefSeq" id="WP_322097813.1">
    <property type="nucleotide sequence ID" value="NZ_WLYK01000003.1"/>
</dbReference>
<dbReference type="PANTHER" id="PTHR11735:SF11">
    <property type="entry name" value="TRNA THREONYLCARBAMOYLADENOSINE BIOSYNTHESIS PROTEIN TSAB"/>
    <property type="match status" value="1"/>
</dbReference>
<dbReference type="InterPro" id="IPR043129">
    <property type="entry name" value="ATPase_NBD"/>
</dbReference>
<dbReference type="AlphaFoldDB" id="A0A7K1FNI0"/>
<dbReference type="Proteomes" id="UP000460221">
    <property type="component" value="Unassembled WGS sequence"/>
</dbReference>
<dbReference type="GO" id="GO:0016740">
    <property type="term" value="F:transferase activity"/>
    <property type="evidence" value="ECO:0007669"/>
    <property type="project" value="UniProtKB-KW"/>
</dbReference>
<dbReference type="NCBIfam" id="TIGR03725">
    <property type="entry name" value="T6A_YeaZ"/>
    <property type="match status" value="1"/>
</dbReference>
<accession>A0A7K1FNI0</accession>
<dbReference type="EMBL" id="WLYK01000003">
    <property type="protein sequence ID" value="MTD14344.1"/>
    <property type="molecule type" value="Genomic_DNA"/>
</dbReference>